<evidence type="ECO:0000313" key="2">
    <source>
        <dbReference type="Proteomes" id="UP000469346"/>
    </source>
</evidence>
<sequence length="179" mass="19997">MNARLLAEEAVVVGREVAGCRVVAPRFETSPQGVAEVLCGHVHVVARKVRMEKAAIRNEVVLDLGTELFARLDDLAEREADIRLRKEAESRNLKDRVKVLANKLKFAQVALDPEDQPALQQLRGMLVAVLRGQMALDDARRGLEAWVQEAVPSLYRMGKWVRQILAILGNMVQLEAQRA</sequence>
<gene>
    <name evidence="1" type="ORF">G3N55_12630</name>
</gene>
<proteinExistence type="predicted"/>
<dbReference type="EMBL" id="JAAGRR010000284">
    <property type="protein sequence ID" value="NDY43677.1"/>
    <property type="molecule type" value="Genomic_DNA"/>
</dbReference>
<protein>
    <submittedName>
        <fullName evidence="1">Uncharacterized protein</fullName>
    </submittedName>
</protein>
<reference evidence="1 2" key="1">
    <citation type="submission" date="2020-02" db="EMBL/GenBank/DDBJ databases">
        <title>Comparative genomics of sulfur disproportionating microorganisms.</title>
        <authorList>
            <person name="Ward L.M."/>
            <person name="Bertran E."/>
            <person name="Johnston D.T."/>
        </authorList>
    </citation>
    <scope>NUCLEOTIDE SEQUENCE [LARGE SCALE GENOMIC DNA]</scope>
    <source>
        <strain evidence="1 2">DSM 100025</strain>
    </source>
</reference>
<keyword evidence="2" id="KW-1185">Reference proteome</keyword>
<comment type="caution">
    <text evidence="1">The sequence shown here is derived from an EMBL/GenBank/DDBJ whole genome shotgun (WGS) entry which is preliminary data.</text>
</comment>
<dbReference type="Proteomes" id="UP000469346">
    <property type="component" value="Unassembled WGS sequence"/>
</dbReference>
<dbReference type="AlphaFoldDB" id="A0A6N9TW89"/>
<dbReference type="RefSeq" id="WP_163300054.1">
    <property type="nucleotide sequence ID" value="NZ_JAAGRR010000284.1"/>
</dbReference>
<accession>A0A6N9TW89</accession>
<evidence type="ECO:0000313" key="1">
    <source>
        <dbReference type="EMBL" id="NDY43677.1"/>
    </source>
</evidence>
<organism evidence="1 2">
    <name type="scientific">Dissulfurirhabdus thermomarina</name>
    <dbReference type="NCBI Taxonomy" id="1765737"/>
    <lineage>
        <taxon>Bacteria</taxon>
        <taxon>Deltaproteobacteria</taxon>
        <taxon>Dissulfurirhabdaceae</taxon>
        <taxon>Dissulfurirhabdus</taxon>
    </lineage>
</organism>
<feature type="non-terminal residue" evidence="1">
    <location>
        <position position="179"/>
    </location>
</feature>
<name>A0A6N9TW89_DISTH</name>